<evidence type="ECO:0000259" key="2">
    <source>
        <dbReference type="Pfam" id="PF20434"/>
    </source>
</evidence>
<feature type="domain" description="BD-FAE-like" evidence="2">
    <location>
        <begin position="29"/>
        <end position="133"/>
    </location>
</feature>
<dbReference type="Proteomes" id="UP000284657">
    <property type="component" value="Unassembled WGS sequence"/>
</dbReference>
<name>A0A3F2S307_9STRA</name>
<accession>A0A3F2S307</accession>
<evidence type="ECO:0000313" key="3">
    <source>
        <dbReference type="EMBL" id="RLN45364.1"/>
    </source>
</evidence>
<protein>
    <recommendedName>
        <fullName evidence="2">BD-FAE-like domain-containing protein</fullName>
    </recommendedName>
</protein>
<sequence>MLRRTLPVFGAYKWQDVAYVSEPHALQKLDIAIPRKIPPRAKLPTCVFVHGGSWQRGDKNGGLNSGIDEAFVSAGGCLGVSVNYRLSPEVQHPEHVKDVAAAITWVHHNVAKFGGDPTKLVLVGHSAGAHLVMQILADPAYLQEAGMKDPVDTFVRGAVGISGVYNITNIQRHVVPDCNHFTIVQHLAEGDPDVDPTMKLIKAFVNEVADPEELSPLL</sequence>
<evidence type="ECO:0000313" key="5">
    <source>
        <dbReference type="Proteomes" id="UP000277300"/>
    </source>
</evidence>
<dbReference type="Proteomes" id="UP000277300">
    <property type="component" value="Unassembled WGS sequence"/>
</dbReference>
<organism evidence="4 5">
    <name type="scientific">Phytophthora kernoviae</name>
    <dbReference type="NCBI Taxonomy" id="325452"/>
    <lineage>
        <taxon>Eukaryota</taxon>
        <taxon>Sar</taxon>
        <taxon>Stramenopiles</taxon>
        <taxon>Oomycota</taxon>
        <taxon>Peronosporomycetes</taxon>
        <taxon>Peronosporales</taxon>
        <taxon>Peronosporaceae</taxon>
        <taxon>Phytophthora</taxon>
    </lineage>
</organism>
<evidence type="ECO:0000313" key="6">
    <source>
        <dbReference type="Proteomes" id="UP000284657"/>
    </source>
</evidence>
<dbReference type="Gene3D" id="3.40.50.1820">
    <property type="entry name" value="alpha/beta hydrolase"/>
    <property type="match status" value="1"/>
</dbReference>
<dbReference type="PANTHER" id="PTHR48081:SF33">
    <property type="entry name" value="KYNURENINE FORMAMIDASE"/>
    <property type="match status" value="1"/>
</dbReference>
<evidence type="ECO:0000256" key="1">
    <source>
        <dbReference type="ARBA" id="ARBA00022801"/>
    </source>
</evidence>
<dbReference type="EMBL" id="MBAD02002690">
    <property type="protein sequence ID" value="RLN45364.1"/>
    <property type="molecule type" value="Genomic_DNA"/>
</dbReference>
<dbReference type="Pfam" id="PF20434">
    <property type="entry name" value="BD-FAE"/>
    <property type="match status" value="1"/>
</dbReference>
<dbReference type="InterPro" id="IPR050300">
    <property type="entry name" value="GDXG_lipolytic_enzyme"/>
</dbReference>
<dbReference type="InterPro" id="IPR019826">
    <property type="entry name" value="Carboxylesterase_B_AS"/>
</dbReference>
<dbReference type="InterPro" id="IPR049492">
    <property type="entry name" value="BD-FAE-like_dom"/>
</dbReference>
<comment type="caution">
    <text evidence="4">The sequence shown here is derived from an EMBL/GenBank/DDBJ whole genome shotgun (WGS) entry which is preliminary data.</text>
</comment>
<dbReference type="InterPro" id="IPR029058">
    <property type="entry name" value="AB_hydrolase_fold"/>
</dbReference>
<dbReference type="AlphaFoldDB" id="A0A3F2S307"/>
<dbReference type="PANTHER" id="PTHR48081">
    <property type="entry name" value="AB HYDROLASE SUPERFAMILY PROTEIN C4A8.06C"/>
    <property type="match status" value="1"/>
</dbReference>
<dbReference type="OrthoDB" id="6495301at2759"/>
<keyword evidence="1" id="KW-0378">Hydrolase</keyword>
<dbReference type="PROSITE" id="PS00122">
    <property type="entry name" value="CARBOXYLESTERASE_B_1"/>
    <property type="match status" value="1"/>
</dbReference>
<dbReference type="SUPFAM" id="SSF53474">
    <property type="entry name" value="alpha/beta-Hydrolases"/>
    <property type="match status" value="1"/>
</dbReference>
<reference evidence="5 6" key="1">
    <citation type="submission" date="2018-07" db="EMBL/GenBank/DDBJ databases">
        <title>Genome sequencing of oomycete isolates from Chile give support for New Zealand origin for Phytophthora kernoviae and make available the first Nothophytophthora sp. genome.</title>
        <authorList>
            <person name="Studholme D.J."/>
            <person name="Sanfuentes E."/>
            <person name="Panda P."/>
            <person name="Hill R."/>
            <person name="Sambles C."/>
            <person name="Grant M."/>
            <person name="Williams N.M."/>
            <person name="Mcdougal R.L."/>
        </authorList>
    </citation>
    <scope>NUCLEOTIDE SEQUENCE [LARGE SCALE GENOMIC DNA]</scope>
    <source>
        <strain evidence="4">Chile6</strain>
        <strain evidence="3">Chile7</strain>
    </source>
</reference>
<gene>
    <name evidence="3" type="ORF">BBJ29_008383</name>
    <name evidence="4" type="ORF">BBP00_00000504</name>
</gene>
<dbReference type="GO" id="GO:0016787">
    <property type="term" value="F:hydrolase activity"/>
    <property type="evidence" value="ECO:0007669"/>
    <property type="project" value="UniProtKB-KW"/>
</dbReference>
<dbReference type="EMBL" id="MBDO02000006">
    <property type="protein sequence ID" value="RLN69229.1"/>
    <property type="molecule type" value="Genomic_DNA"/>
</dbReference>
<proteinExistence type="predicted"/>
<evidence type="ECO:0000313" key="4">
    <source>
        <dbReference type="EMBL" id="RLN69229.1"/>
    </source>
</evidence>